<dbReference type="RefSeq" id="XP_058335553.1">
    <property type="nucleotide sequence ID" value="XM_058469522.1"/>
</dbReference>
<reference evidence="7" key="1">
    <citation type="submission" date="2022-11" db="EMBL/GenBank/DDBJ databases">
        <authorList>
            <person name="Petersen C."/>
        </authorList>
    </citation>
    <scope>NUCLEOTIDE SEQUENCE</scope>
    <source>
        <strain evidence="7">IBT 19713</strain>
    </source>
</reference>
<feature type="region of interest" description="Disordered" evidence="5">
    <location>
        <begin position="58"/>
        <end position="79"/>
    </location>
</feature>
<accession>A0A9W9PL74</accession>
<feature type="compositionally biased region" description="Low complexity" evidence="5">
    <location>
        <begin position="70"/>
        <end position="79"/>
    </location>
</feature>
<dbReference type="EMBL" id="JAPQKS010000001">
    <property type="protein sequence ID" value="KAJ5248774.1"/>
    <property type="molecule type" value="Genomic_DNA"/>
</dbReference>
<keyword evidence="8" id="KW-1185">Reference proteome</keyword>
<dbReference type="SMART" id="SM00066">
    <property type="entry name" value="GAL4"/>
    <property type="match status" value="1"/>
</dbReference>
<dbReference type="InterPro" id="IPR001138">
    <property type="entry name" value="Zn2Cys6_DnaBD"/>
</dbReference>
<dbReference type="GO" id="GO:0003677">
    <property type="term" value="F:DNA binding"/>
    <property type="evidence" value="ECO:0007669"/>
    <property type="project" value="UniProtKB-KW"/>
</dbReference>
<comment type="caution">
    <text evidence="7">The sequence shown here is derived from an EMBL/GenBank/DDBJ whole genome shotgun (WGS) entry which is preliminary data.</text>
</comment>
<dbReference type="Pfam" id="PF00172">
    <property type="entry name" value="Zn_clus"/>
    <property type="match status" value="1"/>
</dbReference>
<evidence type="ECO:0000256" key="4">
    <source>
        <dbReference type="ARBA" id="ARBA00023242"/>
    </source>
</evidence>
<proteinExistence type="predicted"/>
<keyword evidence="4" id="KW-0539">Nucleus</keyword>
<dbReference type="InterPro" id="IPR036864">
    <property type="entry name" value="Zn2-C6_fun-type_DNA-bd_sf"/>
</dbReference>
<dbReference type="AlphaFoldDB" id="A0A9W9PL74"/>
<name>A0A9W9PL74_9EURO</name>
<reference evidence="7" key="2">
    <citation type="journal article" date="2023" name="IMA Fungus">
        <title>Comparative genomic study of the Penicillium genus elucidates a diverse pangenome and 15 lateral gene transfer events.</title>
        <authorList>
            <person name="Petersen C."/>
            <person name="Sorensen T."/>
            <person name="Nielsen M.R."/>
            <person name="Sondergaard T.E."/>
            <person name="Sorensen J.L."/>
            <person name="Fitzpatrick D.A."/>
            <person name="Frisvad J.C."/>
            <person name="Nielsen K.L."/>
        </authorList>
    </citation>
    <scope>NUCLEOTIDE SEQUENCE</scope>
    <source>
        <strain evidence="7">IBT 19713</strain>
    </source>
</reference>
<dbReference type="PANTHER" id="PTHR38111">
    <property type="entry name" value="ZN(2)-C6 FUNGAL-TYPE DOMAIN-CONTAINING PROTEIN-RELATED"/>
    <property type="match status" value="1"/>
</dbReference>
<feature type="domain" description="Zn(2)-C6 fungal-type" evidence="6">
    <location>
        <begin position="10"/>
        <end position="38"/>
    </location>
</feature>
<dbReference type="SUPFAM" id="SSF57701">
    <property type="entry name" value="Zn2/Cys6 DNA-binding domain"/>
    <property type="match status" value="1"/>
</dbReference>
<dbReference type="InterPro" id="IPR021858">
    <property type="entry name" value="Fun_TF"/>
</dbReference>
<evidence type="ECO:0000256" key="5">
    <source>
        <dbReference type="SAM" id="MobiDB-lite"/>
    </source>
</evidence>
<evidence type="ECO:0000256" key="3">
    <source>
        <dbReference type="ARBA" id="ARBA00023163"/>
    </source>
</evidence>
<evidence type="ECO:0000313" key="8">
    <source>
        <dbReference type="Proteomes" id="UP001150941"/>
    </source>
</evidence>
<dbReference type="GeneID" id="83196825"/>
<dbReference type="CDD" id="cd00067">
    <property type="entry name" value="GAL4"/>
    <property type="match status" value="1"/>
</dbReference>
<sequence length="526" mass="59054">MVGVGGRSKGCKTCRRRKVKCDEEKPTCSRCRKANIKCEGYVQFAEFIHVNDRDAGKPLVKRRASKPAQAPSSVSDASEASAASSNSEYCMELSLQNFCLIEPLYVNPAWDQQSMFTSHLIQRMFSWSNNPSSPFSAAWVQVLLRDSKESPVLSHASIQALSTSFFGKVHGDRQIMQQGAAHYFRALRALQVDLQDPNRVTDDATLMAVLIMAIYELVASEHPSGWLNHYKGLARLVLLRGPEAHQTGVGFNVFSTLRSCLAIGYIIERKHLFLENIEWKTIPWAIQGLDSKVPLQELHDYMVDVPGILEDMDTLVAWPPGVPGRSEFKDQAAQRALELLNLLYAWHWEWIRKFPSATFTISTAGLDPETAMPIPPSPFESILWFNDSYRGTELITYNALRLILMICLELTGILTPGIPSAIGVNDPLLPMQGTRHDIAVEICRMADYHLHSFRRSLGAFIILFPLNVALVHLDENATEIKRWLRQKMARVADSYGFEVGRDDVNPKVHQTPLLVKVKALLADSSH</sequence>
<dbReference type="OrthoDB" id="3525185at2759"/>
<dbReference type="Pfam" id="PF11951">
    <property type="entry name" value="Fungal_trans_2"/>
    <property type="match status" value="1"/>
</dbReference>
<dbReference type="GO" id="GO:0008270">
    <property type="term" value="F:zinc ion binding"/>
    <property type="evidence" value="ECO:0007669"/>
    <property type="project" value="InterPro"/>
</dbReference>
<dbReference type="Proteomes" id="UP001150941">
    <property type="component" value="Unassembled WGS sequence"/>
</dbReference>
<dbReference type="GO" id="GO:0000981">
    <property type="term" value="F:DNA-binding transcription factor activity, RNA polymerase II-specific"/>
    <property type="evidence" value="ECO:0007669"/>
    <property type="project" value="InterPro"/>
</dbReference>
<gene>
    <name evidence="7" type="ORF">N7468_000225</name>
</gene>
<evidence type="ECO:0000256" key="2">
    <source>
        <dbReference type="ARBA" id="ARBA00023125"/>
    </source>
</evidence>
<dbReference type="Gene3D" id="4.10.240.10">
    <property type="entry name" value="Zn(2)-C6 fungal-type DNA-binding domain"/>
    <property type="match status" value="1"/>
</dbReference>
<dbReference type="InterPro" id="IPR053178">
    <property type="entry name" value="Osmoadaptation_assoc"/>
</dbReference>
<dbReference type="PROSITE" id="PS00463">
    <property type="entry name" value="ZN2_CY6_FUNGAL_1"/>
    <property type="match status" value="1"/>
</dbReference>
<keyword evidence="3" id="KW-0804">Transcription</keyword>
<organism evidence="7 8">
    <name type="scientific">Penicillium chermesinum</name>
    <dbReference type="NCBI Taxonomy" id="63820"/>
    <lineage>
        <taxon>Eukaryota</taxon>
        <taxon>Fungi</taxon>
        <taxon>Dikarya</taxon>
        <taxon>Ascomycota</taxon>
        <taxon>Pezizomycotina</taxon>
        <taxon>Eurotiomycetes</taxon>
        <taxon>Eurotiomycetidae</taxon>
        <taxon>Eurotiales</taxon>
        <taxon>Aspergillaceae</taxon>
        <taxon>Penicillium</taxon>
    </lineage>
</organism>
<dbReference type="PROSITE" id="PS50048">
    <property type="entry name" value="ZN2_CY6_FUNGAL_2"/>
    <property type="match status" value="1"/>
</dbReference>
<evidence type="ECO:0000313" key="7">
    <source>
        <dbReference type="EMBL" id="KAJ5248774.1"/>
    </source>
</evidence>
<evidence type="ECO:0000259" key="6">
    <source>
        <dbReference type="PROSITE" id="PS50048"/>
    </source>
</evidence>
<keyword evidence="1" id="KW-0805">Transcription regulation</keyword>
<protein>
    <recommendedName>
        <fullName evidence="6">Zn(2)-C6 fungal-type domain-containing protein</fullName>
    </recommendedName>
</protein>
<evidence type="ECO:0000256" key="1">
    <source>
        <dbReference type="ARBA" id="ARBA00023015"/>
    </source>
</evidence>
<keyword evidence="2" id="KW-0238">DNA-binding</keyword>